<dbReference type="AlphaFoldDB" id="A0A975ATM3"/>
<accession>A0A975ATM3</accession>
<name>A0A975ATM3_9GAMM</name>
<keyword evidence="1" id="KW-0472">Membrane</keyword>
<evidence type="ECO:0000313" key="3">
    <source>
        <dbReference type="Proteomes" id="UP000639274"/>
    </source>
</evidence>
<sequence>MTADSPNWFGRNWKWFVPVGCLSLLLLFLIAVAALVYGVFGMMKGSDPYRHAMAAAQAHPAVVQALGTPLHPGLSVTGSIEVSDDDGRADIRFPIRGPRGEGTVYVDAHRVRDQWVYDVLEIDVGQPARIDLRDTPPASAPTR</sequence>
<organism evidence="2 3">
    <name type="scientific">Agrilutibacter solisilvae</name>
    <dbReference type="NCBI Taxonomy" id="2763317"/>
    <lineage>
        <taxon>Bacteria</taxon>
        <taxon>Pseudomonadati</taxon>
        <taxon>Pseudomonadota</taxon>
        <taxon>Gammaproteobacteria</taxon>
        <taxon>Lysobacterales</taxon>
        <taxon>Lysobacteraceae</taxon>
        <taxon>Agrilutibacter</taxon>
    </lineage>
</organism>
<evidence type="ECO:0008006" key="4">
    <source>
        <dbReference type="Google" id="ProtNLM"/>
    </source>
</evidence>
<dbReference type="EMBL" id="CP071518">
    <property type="protein sequence ID" value="QSX79150.1"/>
    <property type="molecule type" value="Genomic_DNA"/>
</dbReference>
<dbReference type="Proteomes" id="UP000639274">
    <property type="component" value="Chromosome"/>
</dbReference>
<dbReference type="InterPro" id="IPR014807">
    <property type="entry name" value="Coa1"/>
</dbReference>
<proteinExistence type="predicted"/>
<evidence type="ECO:0000256" key="1">
    <source>
        <dbReference type="SAM" id="Phobius"/>
    </source>
</evidence>
<keyword evidence="3" id="KW-1185">Reference proteome</keyword>
<protein>
    <recommendedName>
        <fullName evidence="4">Cytochrome oxidase complex assembly protein 1</fullName>
    </recommendedName>
</protein>
<evidence type="ECO:0000313" key="2">
    <source>
        <dbReference type="EMBL" id="QSX79150.1"/>
    </source>
</evidence>
<dbReference type="Pfam" id="PF08695">
    <property type="entry name" value="Coa1"/>
    <property type="match status" value="1"/>
</dbReference>
<dbReference type="KEGG" id="lsf:I8J32_004440"/>
<gene>
    <name evidence="2" type="ORF">I8J32_004440</name>
</gene>
<keyword evidence="1" id="KW-0812">Transmembrane</keyword>
<dbReference type="RefSeq" id="WP_200614855.1">
    <property type="nucleotide sequence ID" value="NZ_CP071518.1"/>
</dbReference>
<reference evidence="2 3" key="1">
    <citation type="submission" date="2021-03" db="EMBL/GenBank/DDBJ databases">
        <title>Lysobacter sp. nov. isolated from soil of gangwondo yeongwol, south Korea.</title>
        <authorList>
            <person name="Kim K.R."/>
            <person name="Kim K.H."/>
            <person name="Jeon C.O."/>
        </authorList>
    </citation>
    <scope>NUCLEOTIDE SEQUENCE [LARGE SCALE GENOMIC DNA]</scope>
    <source>
        <strain evidence="2 3">R19</strain>
    </source>
</reference>
<keyword evidence="1" id="KW-1133">Transmembrane helix</keyword>
<feature type="transmembrane region" description="Helical" evidence="1">
    <location>
        <begin position="15"/>
        <end position="40"/>
    </location>
</feature>